<dbReference type="EMBL" id="CAJNJA010047971">
    <property type="protein sequence ID" value="CAE7827905.1"/>
    <property type="molecule type" value="Genomic_DNA"/>
</dbReference>
<dbReference type="GO" id="GO:0016787">
    <property type="term" value="F:hydrolase activity"/>
    <property type="evidence" value="ECO:0007669"/>
    <property type="project" value="UniProtKB-KW"/>
</dbReference>
<dbReference type="OrthoDB" id="413460at2759"/>
<dbReference type="SUPFAM" id="SSF52540">
    <property type="entry name" value="P-loop containing nucleoside triphosphate hydrolases"/>
    <property type="match status" value="1"/>
</dbReference>
<evidence type="ECO:0000313" key="6">
    <source>
        <dbReference type="EMBL" id="CAE7827905.1"/>
    </source>
</evidence>
<evidence type="ECO:0000256" key="1">
    <source>
        <dbReference type="ARBA" id="ARBA00004123"/>
    </source>
</evidence>
<gene>
    <name evidence="6" type="primary">ERCC6</name>
    <name evidence="6" type="ORF">SNEC2469_LOCUS24724</name>
</gene>
<dbReference type="GO" id="GO:0005524">
    <property type="term" value="F:ATP binding"/>
    <property type="evidence" value="ECO:0007669"/>
    <property type="project" value="InterPro"/>
</dbReference>
<evidence type="ECO:0000313" key="7">
    <source>
        <dbReference type="Proteomes" id="UP000601435"/>
    </source>
</evidence>
<accession>A0A812ZGM8</accession>
<evidence type="ECO:0000256" key="4">
    <source>
        <dbReference type="SAM" id="MobiDB-lite"/>
    </source>
</evidence>
<dbReference type="Gene3D" id="3.40.50.10810">
    <property type="entry name" value="Tandem AAA-ATPase domain"/>
    <property type="match status" value="1"/>
</dbReference>
<dbReference type="PANTHER" id="PTHR45629:SF7">
    <property type="entry name" value="DNA EXCISION REPAIR PROTEIN ERCC-6-RELATED"/>
    <property type="match status" value="1"/>
</dbReference>
<reference evidence="6" key="1">
    <citation type="submission" date="2021-02" db="EMBL/GenBank/DDBJ databases">
        <authorList>
            <person name="Dougan E. K."/>
            <person name="Rhodes N."/>
            <person name="Thang M."/>
            <person name="Chan C."/>
        </authorList>
    </citation>
    <scope>NUCLEOTIDE SEQUENCE</scope>
</reference>
<dbReference type="PROSITE" id="PS51192">
    <property type="entry name" value="HELICASE_ATP_BIND_1"/>
    <property type="match status" value="1"/>
</dbReference>
<keyword evidence="2" id="KW-0378">Hydrolase</keyword>
<comment type="subcellular location">
    <subcellularLocation>
        <location evidence="1">Nucleus</location>
    </subcellularLocation>
</comment>
<evidence type="ECO:0000256" key="2">
    <source>
        <dbReference type="ARBA" id="ARBA00022801"/>
    </source>
</evidence>
<dbReference type="InterPro" id="IPR014001">
    <property type="entry name" value="Helicase_ATP-bd"/>
</dbReference>
<sequence length="674" mass="75699">MEQLPDADELFGTEAEDSDDDVLVEEDAGRHSEAALVLDALGVQVRDARDVESRVVDSCDAKLQLPSKMAELTKVDRQIEGLLKRTNEQEDPNIPALKKALENREVLHSEVLELEDRVASATVSEPNQKSHKPWQRLKSSGSSLDLEEQSKLEQAIAAAYAAVERVGRSSSGLGRAPSGEVTQRAVESKRKSESQSQPGQLARASLPRKGQIKLPLAEQALQRKVVDKSFWDADPVKEEKRMEVEPASSSLPLSAIDVNRLKPRAAQVHSVWKENNPAEWRAMQLQGELVPPQQNLLRKRPGAKRHQETAPAEAKKARRDDVNESVYQRRQELWNPGKSAAACLVPKQQLDEDGEPVCKPDPDRKKPRVRVMQEEIQVCEGLRCPKWLWQALYPYQHRCVHWLWGLHRDKMGGILADEMGLGKTVQIIAYLAVLHHSGVLQNMRVQNTSLGAASPPRTGGVLIVCPATLISQWRNEIHLWYPPLRVCLMHQLNEEDRKESIQQASSHQGVLITSYETMRIAIDALLEATWVLVILDEGQKIRNPHASITIACKRFSTAHRILLSGSPIQNNLQELWSLFDFVCPGRLGTLPVFTEEFAQPIESGNLMGATEVKIAAAYQCALALRELTEPCILRRTKAECMDVLNLPTKQEQVLFCHLTAEQYHLYVQFLETEQ</sequence>
<dbReference type="GO" id="GO:0005634">
    <property type="term" value="C:nucleus"/>
    <property type="evidence" value="ECO:0007669"/>
    <property type="project" value="UniProtKB-SubCell"/>
</dbReference>
<feature type="region of interest" description="Disordered" evidence="4">
    <location>
        <begin position="1"/>
        <end position="21"/>
    </location>
</feature>
<evidence type="ECO:0000259" key="5">
    <source>
        <dbReference type="PROSITE" id="PS51192"/>
    </source>
</evidence>
<feature type="compositionally biased region" description="Basic and acidic residues" evidence="4">
    <location>
        <begin position="305"/>
        <end position="322"/>
    </location>
</feature>
<dbReference type="InterPro" id="IPR027417">
    <property type="entry name" value="P-loop_NTPase"/>
</dbReference>
<dbReference type="InterPro" id="IPR038718">
    <property type="entry name" value="SNF2-like_sf"/>
</dbReference>
<keyword evidence="7" id="KW-1185">Reference proteome</keyword>
<evidence type="ECO:0000256" key="3">
    <source>
        <dbReference type="ARBA" id="ARBA00023242"/>
    </source>
</evidence>
<feature type="region of interest" description="Disordered" evidence="4">
    <location>
        <begin position="119"/>
        <end position="142"/>
    </location>
</feature>
<dbReference type="GO" id="GO:0008094">
    <property type="term" value="F:ATP-dependent activity, acting on DNA"/>
    <property type="evidence" value="ECO:0007669"/>
    <property type="project" value="TreeGrafter"/>
</dbReference>
<feature type="region of interest" description="Disordered" evidence="4">
    <location>
        <begin position="298"/>
        <end position="322"/>
    </location>
</feature>
<dbReference type="InterPro" id="IPR000330">
    <property type="entry name" value="SNF2_N"/>
</dbReference>
<keyword evidence="3" id="KW-0539">Nucleus</keyword>
<name>A0A812ZGM8_9DINO</name>
<dbReference type="InterPro" id="IPR050496">
    <property type="entry name" value="SNF2_RAD54_helicase_repair"/>
</dbReference>
<dbReference type="PANTHER" id="PTHR45629">
    <property type="entry name" value="SNF2/RAD54 FAMILY MEMBER"/>
    <property type="match status" value="1"/>
</dbReference>
<organism evidence="6 7">
    <name type="scientific">Symbiodinium necroappetens</name>
    <dbReference type="NCBI Taxonomy" id="1628268"/>
    <lineage>
        <taxon>Eukaryota</taxon>
        <taxon>Sar</taxon>
        <taxon>Alveolata</taxon>
        <taxon>Dinophyceae</taxon>
        <taxon>Suessiales</taxon>
        <taxon>Symbiodiniaceae</taxon>
        <taxon>Symbiodinium</taxon>
    </lineage>
</organism>
<dbReference type="AlphaFoldDB" id="A0A812ZGM8"/>
<dbReference type="GO" id="GO:0006283">
    <property type="term" value="P:transcription-coupled nucleotide-excision repair"/>
    <property type="evidence" value="ECO:0007669"/>
    <property type="project" value="TreeGrafter"/>
</dbReference>
<dbReference type="FunFam" id="3.40.50.10810:FF:000019">
    <property type="entry name" value="DNA excision repair protein ERCC-6-like 2 isoform X1"/>
    <property type="match status" value="1"/>
</dbReference>
<dbReference type="SMART" id="SM00487">
    <property type="entry name" value="DEXDc"/>
    <property type="match status" value="1"/>
</dbReference>
<comment type="caution">
    <text evidence="6">The sequence shown here is derived from an EMBL/GenBank/DDBJ whole genome shotgun (WGS) entry which is preliminary data.</text>
</comment>
<dbReference type="Pfam" id="PF00176">
    <property type="entry name" value="SNF2-rel_dom"/>
    <property type="match status" value="1"/>
</dbReference>
<protein>
    <submittedName>
        <fullName evidence="6">ERCC6 protein</fullName>
    </submittedName>
</protein>
<feature type="domain" description="Helicase ATP-binding" evidence="5">
    <location>
        <begin position="404"/>
        <end position="585"/>
    </location>
</feature>
<feature type="non-terminal residue" evidence="6">
    <location>
        <position position="674"/>
    </location>
</feature>
<dbReference type="Proteomes" id="UP000601435">
    <property type="component" value="Unassembled WGS sequence"/>
</dbReference>
<proteinExistence type="predicted"/>
<feature type="region of interest" description="Disordered" evidence="4">
    <location>
        <begin position="168"/>
        <end position="209"/>
    </location>
</feature>